<sequence length="78" mass="8664">MPGSEQLRAAWTREKTERRDVQVTERPTANGWETTGLGSDSGPAGARDRVPGQRDYIYVYEVGEVSGPNLRKVLEDIS</sequence>
<comment type="caution">
    <text evidence="2">The sequence shown here is derived from an EMBL/GenBank/DDBJ whole genome shotgun (WGS) entry which is preliminary data.</text>
</comment>
<keyword evidence="3" id="KW-1185">Reference proteome</keyword>
<dbReference type="EMBL" id="LSYS01001584">
    <property type="protein sequence ID" value="OPJ88324.1"/>
    <property type="molecule type" value="Genomic_DNA"/>
</dbReference>
<proteinExistence type="predicted"/>
<protein>
    <submittedName>
        <fullName evidence="2">Uncharacterized protein</fullName>
    </submittedName>
</protein>
<evidence type="ECO:0000313" key="2">
    <source>
        <dbReference type="EMBL" id="OPJ88324.1"/>
    </source>
</evidence>
<accession>A0A1V4KV65</accession>
<feature type="compositionally biased region" description="Basic and acidic residues" evidence="1">
    <location>
        <begin position="11"/>
        <end position="23"/>
    </location>
</feature>
<feature type="region of interest" description="Disordered" evidence="1">
    <location>
        <begin position="1"/>
        <end position="50"/>
    </location>
</feature>
<evidence type="ECO:0000313" key="3">
    <source>
        <dbReference type="Proteomes" id="UP000190648"/>
    </source>
</evidence>
<dbReference type="Proteomes" id="UP000190648">
    <property type="component" value="Unassembled WGS sequence"/>
</dbReference>
<name>A0A1V4KV65_PATFA</name>
<gene>
    <name evidence="2" type="ORF">AV530_008296</name>
</gene>
<evidence type="ECO:0000256" key="1">
    <source>
        <dbReference type="SAM" id="MobiDB-lite"/>
    </source>
</evidence>
<reference evidence="2 3" key="1">
    <citation type="submission" date="2016-02" db="EMBL/GenBank/DDBJ databases">
        <title>Band-tailed pigeon sequencing and assembly.</title>
        <authorList>
            <person name="Soares A.E."/>
            <person name="Novak B.J."/>
            <person name="Rice E.S."/>
            <person name="O'Connell B."/>
            <person name="Chang D."/>
            <person name="Weber S."/>
            <person name="Shapiro B."/>
        </authorList>
    </citation>
    <scope>NUCLEOTIDE SEQUENCE [LARGE SCALE GENOMIC DNA]</scope>
    <source>
        <strain evidence="2">BTP2013</strain>
        <tissue evidence="2">Blood</tissue>
    </source>
</reference>
<dbReference type="AlphaFoldDB" id="A0A1V4KV65"/>
<organism evidence="2 3">
    <name type="scientific">Patagioenas fasciata monilis</name>
    <dbReference type="NCBI Taxonomy" id="372326"/>
    <lineage>
        <taxon>Eukaryota</taxon>
        <taxon>Metazoa</taxon>
        <taxon>Chordata</taxon>
        <taxon>Craniata</taxon>
        <taxon>Vertebrata</taxon>
        <taxon>Euteleostomi</taxon>
        <taxon>Archelosauria</taxon>
        <taxon>Archosauria</taxon>
        <taxon>Dinosauria</taxon>
        <taxon>Saurischia</taxon>
        <taxon>Theropoda</taxon>
        <taxon>Coelurosauria</taxon>
        <taxon>Aves</taxon>
        <taxon>Neognathae</taxon>
        <taxon>Neoaves</taxon>
        <taxon>Columbimorphae</taxon>
        <taxon>Columbiformes</taxon>
        <taxon>Columbidae</taxon>
        <taxon>Patagioenas</taxon>
    </lineage>
</organism>
<feature type="compositionally biased region" description="Polar residues" evidence="1">
    <location>
        <begin position="25"/>
        <end position="38"/>
    </location>
</feature>